<gene>
    <name evidence="2" type="ORF">QBC46DRAFT_449236</name>
</gene>
<keyword evidence="3" id="KW-1185">Reference proteome</keyword>
<comment type="caution">
    <text evidence="2">The sequence shown here is derived from an EMBL/GenBank/DDBJ whole genome shotgun (WGS) entry which is preliminary data.</text>
</comment>
<dbReference type="SUPFAM" id="SSF56300">
    <property type="entry name" value="Metallo-dependent phosphatases"/>
    <property type="match status" value="1"/>
</dbReference>
<organism evidence="2 3">
    <name type="scientific">Diplogelasinospora grovesii</name>
    <dbReference type="NCBI Taxonomy" id="303347"/>
    <lineage>
        <taxon>Eukaryota</taxon>
        <taxon>Fungi</taxon>
        <taxon>Dikarya</taxon>
        <taxon>Ascomycota</taxon>
        <taxon>Pezizomycotina</taxon>
        <taxon>Sordariomycetes</taxon>
        <taxon>Sordariomycetidae</taxon>
        <taxon>Sordariales</taxon>
        <taxon>Diplogelasinosporaceae</taxon>
        <taxon>Diplogelasinospora</taxon>
    </lineage>
</organism>
<evidence type="ECO:0000313" key="3">
    <source>
        <dbReference type="Proteomes" id="UP001303473"/>
    </source>
</evidence>
<accession>A0AAN6N8E6</accession>
<dbReference type="EMBL" id="MU853792">
    <property type="protein sequence ID" value="KAK3940710.1"/>
    <property type="molecule type" value="Genomic_DNA"/>
</dbReference>
<dbReference type="PANTHER" id="PTHR37844:SF2">
    <property type="entry name" value="SER_THR PROTEIN PHOSPHATASE SUPERFAMILY (AFU_ORTHOLOGUE AFUA_1G14840)"/>
    <property type="match status" value="1"/>
</dbReference>
<sequence>MVQIQLLSDLHLEAPKSYDLFPIPAKAPYLALLGDIGNVAPHKDDLLSFLTAQLSAFRIVFFVPGNHEAYHSSWPETLSILNTFQSHIGNTRQQTNNASLGEFVLLGRNVHHLEDGVVVLGCSLFSHVPKEAEMAVSMGLNDFLQISSGGHSTSSIINKGKGNNGGKDWDVEMHNEWHRRDLAWLNEQVGKMEDDEGVKSIVVLTHWSPTRDHRAADPRHVNSPITAGFSTDLSQEVCFRGKKVKVWAFGHTHFNCDFAVNREWEGAGGGLRLVTNQRGYYFAQSAGFDAEKVIEI</sequence>
<feature type="domain" description="Calcineurin-like phosphoesterase" evidence="1">
    <location>
        <begin position="6"/>
        <end position="253"/>
    </location>
</feature>
<evidence type="ECO:0000313" key="2">
    <source>
        <dbReference type="EMBL" id="KAK3940710.1"/>
    </source>
</evidence>
<dbReference type="Gene3D" id="3.60.21.10">
    <property type="match status" value="1"/>
</dbReference>
<protein>
    <submittedName>
        <fullName evidence="2">Metallo-dependent phosphatase-like protein</fullName>
    </submittedName>
</protein>
<reference evidence="3" key="1">
    <citation type="journal article" date="2023" name="Mol. Phylogenet. Evol.">
        <title>Genome-scale phylogeny and comparative genomics of the fungal order Sordariales.</title>
        <authorList>
            <person name="Hensen N."/>
            <person name="Bonometti L."/>
            <person name="Westerberg I."/>
            <person name="Brannstrom I.O."/>
            <person name="Guillou S."/>
            <person name="Cros-Aarteil S."/>
            <person name="Calhoun S."/>
            <person name="Haridas S."/>
            <person name="Kuo A."/>
            <person name="Mondo S."/>
            <person name="Pangilinan J."/>
            <person name="Riley R."/>
            <person name="LaButti K."/>
            <person name="Andreopoulos B."/>
            <person name="Lipzen A."/>
            <person name="Chen C."/>
            <person name="Yan M."/>
            <person name="Daum C."/>
            <person name="Ng V."/>
            <person name="Clum A."/>
            <person name="Steindorff A."/>
            <person name="Ohm R.A."/>
            <person name="Martin F."/>
            <person name="Silar P."/>
            <person name="Natvig D.O."/>
            <person name="Lalanne C."/>
            <person name="Gautier V."/>
            <person name="Ament-Velasquez S.L."/>
            <person name="Kruys A."/>
            <person name="Hutchinson M.I."/>
            <person name="Powell A.J."/>
            <person name="Barry K."/>
            <person name="Miller A.N."/>
            <person name="Grigoriev I.V."/>
            <person name="Debuchy R."/>
            <person name="Gladieux P."/>
            <person name="Hiltunen Thoren M."/>
            <person name="Johannesson H."/>
        </authorList>
    </citation>
    <scope>NUCLEOTIDE SEQUENCE [LARGE SCALE GENOMIC DNA]</scope>
    <source>
        <strain evidence="3">CBS 340.73</strain>
    </source>
</reference>
<dbReference type="GO" id="GO:0016787">
    <property type="term" value="F:hydrolase activity"/>
    <property type="evidence" value="ECO:0007669"/>
    <property type="project" value="InterPro"/>
</dbReference>
<evidence type="ECO:0000259" key="1">
    <source>
        <dbReference type="Pfam" id="PF00149"/>
    </source>
</evidence>
<dbReference type="InterPro" id="IPR004843">
    <property type="entry name" value="Calcineurin-like_PHP"/>
</dbReference>
<dbReference type="InterPro" id="IPR029052">
    <property type="entry name" value="Metallo-depent_PP-like"/>
</dbReference>
<dbReference type="PANTHER" id="PTHR37844">
    <property type="entry name" value="SER/THR PROTEIN PHOSPHATASE SUPERFAMILY (AFU_ORTHOLOGUE AFUA_1G14840)"/>
    <property type="match status" value="1"/>
</dbReference>
<proteinExistence type="predicted"/>
<name>A0AAN6N8E6_9PEZI</name>
<dbReference type="AlphaFoldDB" id="A0AAN6N8E6"/>
<dbReference type="Pfam" id="PF00149">
    <property type="entry name" value="Metallophos"/>
    <property type="match status" value="1"/>
</dbReference>
<dbReference type="Proteomes" id="UP001303473">
    <property type="component" value="Unassembled WGS sequence"/>
</dbReference>